<name>A0A9X2ADB9_9BACL</name>
<feature type="transmembrane region" description="Helical" evidence="1">
    <location>
        <begin position="145"/>
        <end position="164"/>
    </location>
</feature>
<dbReference type="SUPFAM" id="SSF49503">
    <property type="entry name" value="Cupredoxins"/>
    <property type="match status" value="1"/>
</dbReference>
<evidence type="ECO:0000259" key="2">
    <source>
        <dbReference type="Pfam" id="PF06525"/>
    </source>
</evidence>
<organism evidence="3 4">
    <name type="scientific">Sulfoacidibacillus ferrooxidans</name>
    <dbReference type="NCBI Taxonomy" id="2005001"/>
    <lineage>
        <taxon>Bacteria</taxon>
        <taxon>Bacillati</taxon>
        <taxon>Bacillota</taxon>
        <taxon>Bacilli</taxon>
        <taxon>Bacillales</taxon>
        <taxon>Alicyclobacillaceae</taxon>
        <taxon>Sulfoacidibacillus</taxon>
    </lineage>
</organism>
<sequence>MPYYLLKYLSVHTVEQFYSLLLATVGFLILMIVSIVYMVGLRKARIVEQNTIELKNSFSALNTANEHGMLEEQRSKKVHVYLLGRSFLWYGLAALWFIDGLLQIQPPMASSMFVDMVLAPVLAGQPAFYLRMMGQGIQLWTDHQLLSAVFAAIIQLAIAVLLFVGKDKWLGKAGLWISIFWGLLVWIFGEGLGGILTGNPSFITGSPGSVTLYVVSAIFLLMPMKLWITGKMGRVERAFVSLFWFICALWQIVPSDGFWNANGISSLFENSISTPQPAILQVPIQSISSIATQAAVLWNGIFSFVMLLLAVIFWFKIAKRFTMILTFTWLLFTWWVGQDFGVVGGVGTDPNTSPIFALIIASLWVQDSVDIPAIFLWLKTFLAKVEKSLAPVVRRAPLLYSALATMMLIVSLHLYDIPAQGDTTLKNIEQYANQRDHFSNRGLTKKWMTIDARKKQVHILLIATQTALGDIDFDGYANGYMTIVVPVGWTVFVLFKNEQSLVYNSAMIVPFREIQAGAFTPAFKGASTVNPTVGIPYGQEQDFQFKAIHTGKYGVVSAVSDGQEDSGMWDGFDVSASAKSPYITAK</sequence>
<feature type="transmembrane region" description="Helical" evidence="1">
    <location>
        <begin position="355"/>
        <end position="378"/>
    </location>
</feature>
<accession>A0A9X2ADB9</accession>
<keyword evidence="4" id="KW-1185">Reference proteome</keyword>
<feature type="transmembrane region" description="Helical" evidence="1">
    <location>
        <begin position="210"/>
        <end position="228"/>
    </location>
</feature>
<feature type="transmembrane region" description="Helical" evidence="1">
    <location>
        <begin position="235"/>
        <end position="253"/>
    </location>
</feature>
<dbReference type="AlphaFoldDB" id="A0A9X2ADB9"/>
<feature type="transmembrane region" description="Helical" evidence="1">
    <location>
        <begin position="20"/>
        <end position="40"/>
    </location>
</feature>
<evidence type="ECO:0000313" key="3">
    <source>
        <dbReference type="EMBL" id="MCI0183235.1"/>
    </source>
</evidence>
<dbReference type="EMBL" id="JALBUF010000003">
    <property type="protein sequence ID" value="MCI0183235.1"/>
    <property type="molecule type" value="Genomic_DNA"/>
</dbReference>
<comment type="caution">
    <text evidence="3">The sequence shown here is derived from an EMBL/GenBank/DDBJ whole genome shotgun (WGS) entry which is preliminary data.</text>
</comment>
<dbReference type="InterPro" id="IPR049544">
    <property type="entry name" value="SoxE-like_C"/>
</dbReference>
<feature type="transmembrane region" description="Helical" evidence="1">
    <location>
        <begin position="398"/>
        <end position="415"/>
    </location>
</feature>
<protein>
    <recommendedName>
        <fullName evidence="2">Sulfocyanin-like C-terminal domain-containing protein</fullName>
    </recommendedName>
</protein>
<keyword evidence="1" id="KW-0472">Membrane</keyword>
<gene>
    <name evidence="3" type="ORF">MM817_01506</name>
</gene>
<keyword evidence="1" id="KW-0812">Transmembrane</keyword>
<dbReference type="InterPro" id="IPR008972">
    <property type="entry name" value="Cupredoxin"/>
</dbReference>
<dbReference type="Proteomes" id="UP001139263">
    <property type="component" value="Unassembled WGS sequence"/>
</dbReference>
<feature type="transmembrane region" description="Helical" evidence="1">
    <location>
        <begin position="176"/>
        <end position="198"/>
    </location>
</feature>
<feature type="domain" description="Sulfocyanin-like C-terminal" evidence="2">
    <location>
        <begin position="447"/>
        <end position="584"/>
    </location>
</feature>
<reference evidence="3" key="1">
    <citation type="submission" date="2022-03" db="EMBL/GenBank/DDBJ databases">
        <title>Draft Genome Sequence of Firmicute Strain S0AB, a Heterotrophic Iron/Sulfur-Oxidizing Extreme Acidophile.</title>
        <authorList>
            <person name="Vergara E."/>
            <person name="Pakostova E."/>
            <person name="Johnson D.B."/>
            <person name="Holmes D.S."/>
        </authorList>
    </citation>
    <scope>NUCLEOTIDE SEQUENCE</scope>
    <source>
        <strain evidence="3">S0AB</strain>
    </source>
</reference>
<evidence type="ECO:0000313" key="4">
    <source>
        <dbReference type="Proteomes" id="UP001139263"/>
    </source>
</evidence>
<evidence type="ECO:0000256" key="1">
    <source>
        <dbReference type="SAM" id="Phobius"/>
    </source>
</evidence>
<feature type="transmembrane region" description="Helical" evidence="1">
    <location>
        <begin position="322"/>
        <end position="343"/>
    </location>
</feature>
<feature type="transmembrane region" description="Helical" evidence="1">
    <location>
        <begin position="477"/>
        <end position="495"/>
    </location>
</feature>
<keyword evidence="1" id="KW-1133">Transmembrane helix</keyword>
<dbReference type="RefSeq" id="WP_241713226.1">
    <property type="nucleotide sequence ID" value="NZ_JALBUF010000003.1"/>
</dbReference>
<feature type="transmembrane region" description="Helical" evidence="1">
    <location>
        <begin position="78"/>
        <end position="98"/>
    </location>
</feature>
<dbReference type="Pfam" id="PF06525">
    <property type="entry name" value="SoxE"/>
    <property type="match status" value="1"/>
</dbReference>
<feature type="transmembrane region" description="Helical" evidence="1">
    <location>
        <begin position="296"/>
        <end position="315"/>
    </location>
</feature>
<proteinExistence type="predicted"/>
<dbReference type="Gene3D" id="2.60.40.420">
    <property type="entry name" value="Cupredoxins - blue copper proteins"/>
    <property type="match status" value="1"/>
</dbReference>